<evidence type="ECO:0000256" key="2">
    <source>
        <dbReference type="SAM" id="Phobius"/>
    </source>
</evidence>
<feature type="compositionally biased region" description="Polar residues" evidence="1">
    <location>
        <begin position="10"/>
        <end position="21"/>
    </location>
</feature>
<keyword evidence="2" id="KW-0472">Membrane</keyword>
<feature type="compositionally biased region" description="Low complexity" evidence="1">
    <location>
        <begin position="86"/>
        <end position="100"/>
    </location>
</feature>
<keyword evidence="2" id="KW-1133">Transmembrane helix</keyword>
<feature type="region of interest" description="Disordered" evidence="1">
    <location>
        <begin position="1"/>
        <end position="103"/>
    </location>
</feature>
<keyword evidence="4" id="KW-1185">Reference proteome</keyword>
<proteinExistence type="predicted"/>
<sequence>MTEAEPTILLPQQPQEPTTAHPSDVIATPTTAVPESVAEQASEHKVSENLSVLPAQEVEADEKSAISPERQESPQDKTEASPPPTTITTTTTTAATSPTPQHSKIKVQSEHVLVIPLDERVTPRLIAKKFTVYGHINKIHSMKGSSAFIVSLCVVFYWLFGTMYLHYNEFYCMHFE</sequence>
<feature type="compositionally biased region" description="Basic and acidic residues" evidence="1">
    <location>
        <begin position="61"/>
        <end position="79"/>
    </location>
</feature>
<keyword evidence="2" id="KW-0812">Transmembrane</keyword>
<evidence type="ECO:0000313" key="4">
    <source>
        <dbReference type="Proteomes" id="UP000023152"/>
    </source>
</evidence>
<organism evidence="3 4">
    <name type="scientific">Reticulomyxa filosa</name>
    <dbReference type="NCBI Taxonomy" id="46433"/>
    <lineage>
        <taxon>Eukaryota</taxon>
        <taxon>Sar</taxon>
        <taxon>Rhizaria</taxon>
        <taxon>Retaria</taxon>
        <taxon>Foraminifera</taxon>
        <taxon>Monothalamids</taxon>
        <taxon>Reticulomyxidae</taxon>
        <taxon>Reticulomyxa</taxon>
    </lineage>
</organism>
<name>X6MZN3_RETFI</name>
<evidence type="ECO:0000256" key="1">
    <source>
        <dbReference type="SAM" id="MobiDB-lite"/>
    </source>
</evidence>
<dbReference type="EMBL" id="ASPP01013626">
    <property type="protein sequence ID" value="ETO19485.1"/>
    <property type="molecule type" value="Genomic_DNA"/>
</dbReference>
<dbReference type="Proteomes" id="UP000023152">
    <property type="component" value="Unassembled WGS sequence"/>
</dbReference>
<evidence type="ECO:0000313" key="3">
    <source>
        <dbReference type="EMBL" id="ETO19485.1"/>
    </source>
</evidence>
<reference evidence="3 4" key="1">
    <citation type="journal article" date="2013" name="Curr. Biol.">
        <title>The Genome of the Foraminiferan Reticulomyxa filosa.</title>
        <authorList>
            <person name="Glockner G."/>
            <person name="Hulsmann N."/>
            <person name="Schleicher M."/>
            <person name="Noegel A.A."/>
            <person name="Eichinger L."/>
            <person name="Gallinger C."/>
            <person name="Pawlowski J."/>
            <person name="Sierra R."/>
            <person name="Euteneuer U."/>
            <person name="Pillet L."/>
            <person name="Moustafa A."/>
            <person name="Platzer M."/>
            <person name="Groth M."/>
            <person name="Szafranski K."/>
            <person name="Schliwa M."/>
        </authorList>
    </citation>
    <scope>NUCLEOTIDE SEQUENCE [LARGE SCALE GENOMIC DNA]</scope>
</reference>
<feature type="transmembrane region" description="Helical" evidence="2">
    <location>
        <begin position="147"/>
        <end position="167"/>
    </location>
</feature>
<protein>
    <submittedName>
        <fullName evidence="3">Uncharacterized protein</fullName>
    </submittedName>
</protein>
<dbReference type="AlphaFoldDB" id="X6MZN3"/>
<gene>
    <name evidence="3" type="ORF">RFI_17744</name>
</gene>
<accession>X6MZN3</accession>
<comment type="caution">
    <text evidence="3">The sequence shown here is derived from an EMBL/GenBank/DDBJ whole genome shotgun (WGS) entry which is preliminary data.</text>
</comment>